<feature type="compositionally biased region" description="Low complexity" evidence="1">
    <location>
        <begin position="227"/>
        <end position="250"/>
    </location>
</feature>
<feature type="compositionally biased region" description="Polar residues" evidence="1">
    <location>
        <begin position="140"/>
        <end position="151"/>
    </location>
</feature>
<dbReference type="RefSeq" id="XP_066803212.1">
    <property type="nucleotide sequence ID" value="XM_066946820.1"/>
</dbReference>
<keyword evidence="3" id="KW-1185">Reference proteome</keyword>
<comment type="caution">
    <text evidence="2">The sequence shown here is derived from an EMBL/GenBank/DDBJ whole genome shotgun (WGS) entry which is preliminary data.</text>
</comment>
<proteinExistence type="predicted"/>
<feature type="compositionally biased region" description="Basic and acidic residues" evidence="1">
    <location>
        <begin position="16"/>
        <end position="31"/>
    </location>
</feature>
<protein>
    <submittedName>
        <fullName evidence="2">Uncharacterized protein</fullName>
    </submittedName>
</protein>
<sequence>MVSPPPPPKRALAMPDDERKRAKKQKGDQRDSTSSTSRSNDLSSRPPLTTVSANTSRASSASLKPLSAYDTFSSRTRFPALPFTSSSSSSSRRTHASSSTTTNTPASTTNPTTSSSSTASSSTLVNPPGKMLPPPIPKQAYQSSATSSAVNISYPLADSSLDGPPERRTSSSSTRNQPTHQVSAGSSTKEAASYASNKSNEQTTSSQFNQNSIPLQKPPTNSRDKTYTTTSSTHKSASKNSTTSSKASITHQQPQSLDQNQRRPSTSSTRSSSTSSDTSRPYAKSSTISKELPPSHHDVTSSSASVNDSSSTSQGSAALPSRPFPRIIRPTLNSKGRSRHAPYVPLTYADISSVVTRAWSAVKIIVDLSACVGGSVASLGAYRSWADDRGYKEEAEVVDQFLDRYSRYQSEVETLAKQHEAKRIPPSRPHNAHLFRTSLDLASASTLEQARTILLEDLQASWEDINAYGLREKRQEGTYREDGPKAQAWVNGIRAAENEGRFIALGESSTDVRRAIRLVVDGTDLHRAGAATAGNLALFKSGRYLSSSGTPTPISTARLLYVLNGSKKREGEDGFIHRLLEKWRDCRIGPINRKVDHPGLRPIVPIPASFSEAEKAIFHRADAQRAAGHRYDQKVEKFELFDKCEKDSEIGAHKITAECGGVFDFEEITEGSLEEVKEALEEDWSDPEWRADLWSLVGRLDHLRERETDPSCSSFDYRLLLDNHIILLAVLGIFDDLLGSVEDFSAFYREVTVLLCAATLSTQPSIYSLIISALIYDQFHDLRSKTSSSTFSAQYTLLNEMAVTIHGMAMCATVGCHRVSTTEGTSGERTVKSWRAALRDCFSGGGGEQETGDKSSRHEVRGNDLRCGHRAVRTGQQGGRVLPFFILWGTTGRCGRLRRWCGDSSTAAAVRPSPGVRGWIEAPSEAEKKLEALEEKQRTEEEKFQTVSTFIAIIHPAPCGLRDHLQGNSQPSVESVSKLRKFYESTWTDDVPWDTLRVRGAAWAVDARAVI</sequence>
<dbReference type="EMBL" id="JBCAWK010000006">
    <property type="protein sequence ID" value="KAK8854974.1"/>
    <property type="molecule type" value="Genomic_DNA"/>
</dbReference>
<feature type="compositionally biased region" description="Low complexity" evidence="1">
    <location>
        <begin position="32"/>
        <end position="45"/>
    </location>
</feature>
<accession>A0AAW0YNF8</accession>
<gene>
    <name evidence="2" type="ORF">IAR55_003714</name>
</gene>
<dbReference type="GeneID" id="92180972"/>
<dbReference type="AlphaFoldDB" id="A0AAW0YNF8"/>
<evidence type="ECO:0000313" key="2">
    <source>
        <dbReference type="EMBL" id="KAK8854974.1"/>
    </source>
</evidence>
<name>A0AAW0YNF8_9TREE</name>
<feature type="compositionally biased region" description="Polar residues" evidence="1">
    <location>
        <begin position="176"/>
        <end position="221"/>
    </location>
</feature>
<feature type="compositionally biased region" description="Low complexity" evidence="1">
    <location>
        <begin position="262"/>
        <end position="281"/>
    </location>
</feature>
<evidence type="ECO:0000256" key="1">
    <source>
        <dbReference type="SAM" id="MobiDB-lite"/>
    </source>
</evidence>
<feature type="compositionally biased region" description="Low complexity" evidence="1">
    <location>
        <begin position="84"/>
        <end position="129"/>
    </location>
</feature>
<organism evidence="2 3">
    <name type="scientific">Kwoniella newhampshirensis</name>
    <dbReference type="NCBI Taxonomy" id="1651941"/>
    <lineage>
        <taxon>Eukaryota</taxon>
        <taxon>Fungi</taxon>
        <taxon>Dikarya</taxon>
        <taxon>Basidiomycota</taxon>
        <taxon>Agaricomycotina</taxon>
        <taxon>Tremellomycetes</taxon>
        <taxon>Tremellales</taxon>
        <taxon>Cryptococcaceae</taxon>
        <taxon>Kwoniella</taxon>
    </lineage>
</organism>
<feature type="compositionally biased region" description="Basic and acidic residues" evidence="1">
    <location>
        <begin position="851"/>
        <end position="861"/>
    </location>
</feature>
<feature type="compositionally biased region" description="Polar residues" evidence="1">
    <location>
        <begin position="46"/>
        <end position="62"/>
    </location>
</feature>
<reference evidence="2 3" key="1">
    <citation type="journal article" date="2024" name="bioRxiv">
        <title>Comparative genomics of Cryptococcus and Kwoniella reveals pathogenesis evolution and contrasting karyotype dynamics via intercentromeric recombination or chromosome fusion.</title>
        <authorList>
            <person name="Coelho M.A."/>
            <person name="David-Palma M."/>
            <person name="Shea T."/>
            <person name="Bowers K."/>
            <person name="McGinley-Smith S."/>
            <person name="Mohammad A.W."/>
            <person name="Gnirke A."/>
            <person name="Yurkov A.M."/>
            <person name="Nowrousian M."/>
            <person name="Sun S."/>
            <person name="Cuomo C.A."/>
            <person name="Heitman J."/>
        </authorList>
    </citation>
    <scope>NUCLEOTIDE SEQUENCE [LARGE SCALE GENOMIC DNA]</scope>
    <source>
        <strain evidence="2 3">CBS 13917</strain>
    </source>
</reference>
<feature type="region of interest" description="Disordered" evidence="1">
    <location>
        <begin position="1"/>
        <end position="339"/>
    </location>
</feature>
<feature type="region of interest" description="Disordered" evidence="1">
    <location>
        <begin position="842"/>
        <end position="861"/>
    </location>
</feature>
<dbReference type="KEGG" id="kne:92180972"/>
<dbReference type="Proteomes" id="UP001388673">
    <property type="component" value="Unassembled WGS sequence"/>
</dbReference>
<feature type="compositionally biased region" description="Low complexity" evidence="1">
    <location>
        <begin position="300"/>
        <end position="313"/>
    </location>
</feature>
<evidence type="ECO:0000313" key="3">
    <source>
        <dbReference type="Proteomes" id="UP001388673"/>
    </source>
</evidence>